<evidence type="ECO:0000256" key="3">
    <source>
        <dbReference type="PIRSR" id="PIRSR000106-1"/>
    </source>
</evidence>
<feature type="binding site" evidence="5">
    <location>
        <position position="147"/>
    </location>
    <ligand>
        <name>a divalent metal cation</name>
        <dbReference type="ChEBI" id="CHEBI:60240"/>
    </ligand>
</feature>
<dbReference type="GO" id="GO:0051287">
    <property type="term" value="F:NAD binding"/>
    <property type="evidence" value="ECO:0007669"/>
    <property type="project" value="InterPro"/>
</dbReference>
<feature type="domain" description="Malic enzyme N-terminal" evidence="7">
    <location>
        <begin position="28"/>
        <end position="161"/>
    </location>
</feature>
<organism evidence="8 9">
    <name type="scientific">candidate division TA06 bacterium</name>
    <dbReference type="NCBI Taxonomy" id="2250710"/>
    <lineage>
        <taxon>Bacteria</taxon>
        <taxon>Bacteria division TA06</taxon>
    </lineage>
</organism>
<dbReference type="PIRSF" id="PIRSF000106">
    <property type="entry name" value="ME"/>
    <property type="match status" value="1"/>
</dbReference>
<evidence type="ECO:0000259" key="7">
    <source>
        <dbReference type="SMART" id="SM01274"/>
    </source>
</evidence>
<dbReference type="InterPro" id="IPR037062">
    <property type="entry name" value="Malic_N_dom_sf"/>
</dbReference>
<feature type="binding site" evidence="4">
    <location>
        <position position="85"/>
    </location>
    <ligand>
        <name>(S)-malate</name>
        <dbReference type="ChEBI" id="CHEBI:15589"/>
    </ligand>
</feature>
<dbReference type="InterPro" id="IPR051674">
    <property type="entry name" value="Malate_Decarboxylase"/>
</dbReference>
<evidence type="ECO:0000313" key="8">
    <source>
        <dbReference type="EMBL" id="RKX67208.1"/>
    </source>
</evidence>
<dbReference type="InterPro" id="IPR046346">
    <property type="entry name" value="Aminoacid_DH-like_N_sf"/>
</dbReference>
<dbReference type="GO" id="GO:0016616">
    <property type="term" value="F:oxidoreductase activity, acting on the CH-OH group of donors, NAD or NADP as acceptor"/>
    <property type="evidence" value="ECO:0007669"/>
    <property type="project" value="InterPro"/>
</dbReference>
<dbReference type="AlphaFoldDB" id="A0A660SBQ6"/>
<evidence type="ECO:0000256" key="2">
    <source>
        <dbReference type="ARBA" id="ARBA00023002"/>
    </source>
</evidence>
<keyword evidence="5" id="KW-0479">Metal-binding</keyword>
<dbReference type="SUPFAM" id="SSF51735">
    <property type="entry name" value="NAD(P)-binding Rossmann-fold domains"/>
    <property type="match status" value="1"/>
</dbReference>
<dbReference type="Proteomes" id="UP000282321">
    <property type="component" value="Unassembled WGS sequence"/>
</dbReference>
<feature type="active site" description="Proton acceptor" evidence="3">
    <location>
        <position position="104"/>
    </location>
</feature>
<feature type="active site" description="Proton donor" evidence="3">
    <location>
        <position position="49"/>
    </location>
</feature>
<dbReference type="InterPro" id="IPR012301">
    <property type="entry name" value="Malic_N_dom"/>
</dbReference>
<dbReference type="Pfam" id="PF00390">
    <property type="entry name" value="malic"/>
    <property type="match status" value="1"/>
</dbReference>
<comment type="caution">
    <text evidence="8">The sequence shown here is derived from an EMBL/GenBank/DDBJ whole genome shotgun (WGS) entry which is preliminary data.</text>
</comment>
<dbReference type="CDD" id="cd05311">
    <property type="entry name" value="NAD_bind_2_malic_enz"/>
    <property type="match status" value="1"/>
</dbReference>
<evidence type="ECO:0000313" key="9">
    <source>
        <dbReference type="Proteomes" id="UP000282321"/>
    </source>
</evidence>
<dbReference type="Pfam" id="PF03949">
    <property type="entry name" value="Malic_M"/>
    <property type="match status" value="1"/>
</dbReference>
<dbReference type="InterPro" id="IPR012302">
    <property type="entry name" value="Malic_NAD-bd"/>
</dbReference>
<protein>
    <submittedName>
        <fullName evidence="8">Malate dehydrogenase</fullName>
    </submittedName>
</protein>
<dbReference type="SMART" id="SM01274">
    <property type="entry name" value="malic"/>
    <property type="match status" value="1"/>
</dbReference>
<dbReference type="InterPro" id="IPR036291">
    <property type="entry name" value="NAD(P)-bd_dom_sf"/>
</dbReference>
<dbReference type="GO" id="GO:0004470">
    <property type="term" value="F:malic enzyme activity"/>
    <property type="evidence" value="ECO:0007669"/>
    <property type="project" value="InterPro"/>
</dbReference>
<reference evidence="8 9" key="1">
    <citation type="submission" date="2018-06" db="EMBL/GenBank/DDBJ databases">
        <title>Extensive metabolic versatility and redundancy in microbially diverse, dynamic hydrothermal sediments.</title>
        <authorList>
            <person name="Dombrowski N."/>
            <person name="Teske A."/>
            <person name="Baker B.J."/>
        </authorList>
    </citation>
    <scope>NUCLEOTIDE SEQUENCE [LARGE SCALE GENOMIC DNA]</scope>
    <source>
        <strain evidence="8">B35_G9</strain>
    </source>
</reference>
<dbReference type="SUPFAM" id="SSF53223">
    <property type="entry name" value="Aminoacid dehydrogenase-like, N-terminal domain"/>
    <property type="match status" value="1"/>
</dbReference>
<keyword evidence="2" id="KW-0560">Oxidoreductase</keyword>
<feature type="binding site" evidence="5">
    <location>
        <position position="172"/>
    </location>
    <ligand>
        <name>a divalent metal cation</name>
        <dbReference type="ChEBI" id="CHEBI:60240"/>
    </ligand>
</feature>
<dbReference type="PANTHER" id="PTHR43237:SF4">
    <property type="entry name" value="NADP-DEPENDENT MALIC ENZYME"/>
    <property type="match status" value="1"/>
</dbReference>
<feature type="binding site" evidence="5">
    <location>
        <position position="146"/>
    </location>
    <ligand>
        <name>a divalent metal cation</name>
        <dbReference type="ChEBI" id="CHEBI:60240"/>
    </ligand>
</feature>
<comment type="cofactor">
    <cofactor evidence="5">
        <name>Mg(2+)</name>
        <dbReference type="ChEBI" id="CHEBI:18420"/>
    </cofactor>
    <cofactor evidence="5">
        <name>Mn(2+)</name>
        <dbReference type="ChEBI" id="CHEBI:29035"/>
    </cofactor>
    <text evidence="5">Divalent metal cations. Prefers magnesium or manganese.</text>
</comment>
<dbReference type="EMBL" id="QNBC01000024">
    <property type="protein sequence ID" value="RKX67208.1"/>
    <property type="molecule type" value="Genomic_DNA"/>
</dbReference>
<accession>A0A660SBQ6</accession>
<name>A0A660SBQ6_UNCT6</name>
<evidence type="ECO:0000256" key="5">
    <source>
        <dbReference type="PIRSR" id="PIRSR000106-3"/>
    </source>
</evidence>
<sequence length="447" mass="49236">MKDQEIEKLLTKAEKPSKDALKMHPYYRGKIQVSIKAPVRDVSDFAIWYTPGVAAPCRDIKENPLKVYEHTNKGNFVAVVSDGTRVLGLGDIGPEAGLPVMEGKAMIFKYLGGVDAFPVMIKEKDPDKFIEIVKALEPTFGGINLEDISSPKCFYILERLRDEMNIPVWHDDQQGTATVTLAGLINALKLVGKRIGDVKVAMVGAGAANMSIERIIVRGGVDPKKILMVDSKGILNRDRDDIDREKKKEKWHICETTNGENRSGGIPEALDGADVLIALSKSGPGTIKKEWISKMAKDAIVFACANPVPEIWPWEAKEAGAKIIATGRSDFPNQVNNSLGFPAIFRGVLDVWATTVTDNMCIAAAESLAKTAEKRGLRDDYIIPTMDDTEAYIEEAVACGLQAIKEGTARRHLSEDELRKSAKEKIEHSFNMAKLLMEKKVIPEYKG</sequence>
<feature type="domain" description="Malic enzyme NAD-binding" evidence="6">
    <location>
        <begin position="173"/>
        <end position="404"/>
    </location>
</feature>
<evidence type="ECO:0000256" key="4">
    <source>
        <dbReference type="PIRSR" id="PIRSR000106-2"/>
    </source>
</evidence>
<gene>
    <name evidence="8" type="ORF">DRP44_02745</name>
</gene>
<dbReference type="Gene3D" id="3.40.50.10380">
    <property type="entry name" value="Malic enzyme, N-terminal domain"/>
    <property type="match status" value="1"/>
</dbReference>
<evidence type="ECO:0000256" key="1">
    <source>
        <dbReference type="ARBA" id="ARBA00008785"/>
    </source>
</evidence>
<evidence type="ECO:0000259" key="6">
    <source>
        <dbReference type="SMART" id="SM00919"/>
    </source>
</evidence>
<dbReference type="GO" id="GO:0046872">
    <property type="term" value="F:metal ion binding"/>
    <property type="evidence" value="ECO:0007669"/>
    <property type="project" value="UniProtKB-KW"/>
</dbReference>
<dbReference type="Gene3D" id="3.40.50.720">
    <property type="entry name" value="NAD(P)-binding Rossmann-like Domain"/>
    <property type="match status" value="1"/>
</dbReference>
<comment type="similarity">
    <text evidence="1">Belongs to the malic enzymes family.</text>
</comment>
<feature type="binding site" evidence="4">
    <location>
        <position position="336"/>
    </location>
    <ligand>
        <name>(S)-malate</name>
        <dbReference type="ChEBI" id="CHEBI:15589"/>
    </ligand>
</feature>
<proteinExistence type="inferred from homology"/>
<dbReference type="FunFam" id="3.40.50.10380:FF:000003">
    <property type="entry name" value="NADP-dependent malic enzyme"/>
    <property type="match status" value="1"/>
</dbReference>
<dbReference type="SMART" id="SM00919">
    <property type="entry name" value="Malic_M"/>
    <property type="match status" value="1"/>
</dbReference>
<dbReference type="PANTHER" id="PTHR43237">
    <property type="entry name" value="NADP-DEPENDENT MALIC ENZYME"/>
    <property type="match status" value="1"/>
</dbReference>
<dbReference type="InterPro" id="IPR001891">
    <property type="entry name" value="Malic_OxRdtase"/>
</dbReference>
<dbReference type="InterPro" id="IPR045213">
    <property type="entry name" value="Malic_NAD-bd_bact_type"/>
</dbReference>